<organism evidence="1 2">
    <name type="scientific">Micromonospora sonneratiae</name>
    <dbReference type="NCBI Taxonomy" id="1184706"/>
    <lineage>
        <taxon>Bacteria</taxon>
        <taxon>Bacillati</taxon>
        <taxon>Actinomycetota</taxon>
        <taxon>Actinomycetes</taxon>
        <taxon>Micromonosporales</taxon>
        <taxon>Micromonosporaceae</taxon>
        <taxon>Micromonospora</taxon>
    </lineage>
</organism>
<name>A0ABW3YQX6_9ACTN</name>
<dbReference type="RefSeq" id="WP_377578840.1">
    <property type="nucleotide sequence ID" value="NZ_JBHTMP010000101.1"/>
</dbReference>
<comment type="caution">
    <text evidence="1">The sequence shown here is derived from an EMBL/GenBank/DDBJ whole genome shotgun (WGS) entry which is preliminary data.</text>
</comment>
<dbReference type="SUPFAM" id="SSF52540">
    <property type="entry name" value="P-loop containing nucleoside triphosphate hydrolases"/>
    <property type="match status" value="1"/>
</dbReference>
<evidence type="ECO:0000313" key="2">
    <source>
        <dbReference type="Proteomes" id="UP001597260"/>
    </source>
</evidence>
<dbReference type="Proteomes" id="UP001597260">
    <property type="component" value="Unassembled WGS sequence"/>
</dbReference>
<evidence type="ECO:0000313" key="1">
    <source>
        <dbReference type="EMBL" id="MFD1325892.1"/>
    </source>
</evidence>
<sequence>MKRWFPDPTEITAERAAAEKLRQLPATPRVVALCSGAGGVGTTSVGTGISATLGTLWPDRVAYAGFAAAPQLSGVFTTPDPVWTDGFDPAVVEQLTARFAVVILDIGAQADPTARALLKTADRLLVVTDATGRGRQRALARTDEVGPTIRDTVVVGRGPEGPGVLGVPHDRALQQLDDGLLDRVRPATRRAFLTIAAWCL</sequence>
<evidence type="ECO:0008006" key="3">
    <source>
        <dbReference type="Google" id="ProtNLM"/>
    </source>
</evidence>
<dbReference type="Gene3D" id="3.40.50.300">
    <property type="entry name" value="P-loop containing nucleotide triphosphate hydrolases"/>
    <property type="match status" value="1"/>
</dbReference>
<dbReference type="EMBL" id="JBHTMP010000101">
    <property type="protein sequence ID" value="MFD1325892.1"/>
    <property type="molecule type" value="Genomic_DNA"/>
</dbReference>
<accession>A0ABW3YQX6</accession>
<reference evidence="2" key="1">
    <citation type="journal article" date="2019" name="Int. J. Syst. Evol. Microbiol.">
        <title>The Global Catalogue of Microorganisms (GCM) 10K type strain sequencing project: providing services to taxonomists for standard genome sequencing and annotation.</title>
        <authorList>
            <consortium name="The Broad Institute Genomics Platform"/>
            <consortium name="The Broad Institute Genome Sequencing Center for Infectious Disease"/>
            <person name="Wu L."/>
            <person name="Ma J."/>
        </authorList>
    </citation>
    <scope>NUCLEOTIDE SEQUENCE [LARGE SCALE GENOMIC DNA]</scope>
    <source>
        <strain evidence="2">JCM 31037</strain>
    </source>
</reference>
<protein>
    <recommendedName>
        <fullName evidence="3">MinD-like ATPase involved in chromosome partitioning or flagellar assembly</fullName>
    </recommendedName>
</protein>
<proteinExistence type="predicted"/>
<keyword evidence="2" id="KW-1185">Reference proteome</keyword>
<gene>
    <name evidence="1" type="ORF">ACFQ4H_32925</name>
</gene>
<dbReference type="InterPro" id="IPR027417">
    <property type="entry name" value="P-loop_NTPase"/>
</dbReference>